<dbReference type="CDD" id="cd07989">
    <property type="entry name" value="LPLAT_AGPAT-like"/>
    <property type="match status" value="1"/>
</dbReference>
<dbReference type="SMART" id="SM00563">
    <property type="entry name" value="PlsC"/>
    <property type="match status" value="1"/>
</dbReference>
<dbReference type="GO" id="GO:0003841">
    <property type="term" value="F:1-acylglycerol-3-phosphate O-acyltransferase activity"/>
    <property type="evidence" value="ECO:0007669"/>
    <property type="project" value="TreeGrafter"/>
</dbReference>
<organism evidence="7 8">
    <name type="scientific">Acidihalobacter aeolianus</name>
    <dbReference type="NCBI Taxonomy" id="2792603"/>
    <lineage>
        <taxon>Bacteria</taxon>
        <taxon>Pseudomonadati</taxon>
        <taxon>Pseudomonadota</taxon>
        <taxon>Gammaproteobacteria</taxon>
        <taxon>Chromatiales</taxon>
        <taxon>Ectothiorhodospiraceae</taxon>
        <taxon>Acidihalobacter</taxon>
    </lineage>
</organism>
<evidence type="ECO:0000313" key="8">
    <source>
        <dbReference type="Proteomes" id="UP000095342"/>
    </source>
</evidence>
<dbReference type="Pfam" id="PF01553">
    <property type="entry name" value="Acyltransferase"/>
    <property type="match status" value="1"/>
</dbReference>
<evidence type="ECO:0000313" key="7">
    <source>
        <dbReference type="EMBL" id="AOV16307.1"/>
    </source>
</evidence>
<evidence type="ECO:0000256" key="1">
    <source>
        <dbReference type="ARBA" id="ARBA00005189"/>
    </source>
</evidence>
<evidence type="ECO:0000259" key="6">
    <source>
        <dbReference type="SMART" id="SM00563"/>
    </source>
</evidence>
<proteinExistence type="predicted"/>
<dbReference type="EMBL" id="CP017448">
    <property type="protein sequence ID" value="AOV16307.1"/>
    <property type="molecule type" value="Genomic_DNA"/>
</dbReference>
<keyword evidence="2" id="KW-0444">Lipid biosynthesis</keyword>
<evidence type="ECO:0000256" key="5">
    <source>
        <dbReference type="ARBA" id="ARBA00023315"/>
    </source>
</evidence>
<dbReference type="AlphaFoldDB" id="A0A1D8K5R9"/>
<keyword evidence="4" id="KW-0443">Lipid metabolism</keyword>
<dbReference type="PANTHER" id="PTHR10434">
    <property type="entry name" value="1-ACYL-SN-GLYCEROL-3-PHOSPHATE ACYLTRANSFERASE"/>
    <property type="match status" value="1"/>
</dbReference>
<dbReference type="RefSeq" id="WP_070071900.1">
    <property type="nucleotide sequence ID" value="NZ_CP017448.1"/>
</dbReference>
<name>A0A1D8K5R9_9GAMM</name>
<evidence type="ECO:0000256" key="2">
    <source>
        <dbReference type="ARBA" id="ARBA00022516"/>
    </source>
</evidence>
<keyword evidence="3" id="KW-0808">Transferase</keyword>
<dbReference type="InterPro" id="IPR002123">
    <property type="entry name" value="Plipid/glycerol_acylTrfase"/>
</dbReference>
<dbReference type="KEGG" id="aaeo:BJI67_03775"/>
<feature type="domain" description="Phospholipid/glycerol acyltransferase" evidence="6">
    <location>
        <begin position="69"/>
        <end position="181"/>
    </location>
</feature>
<dbReference type="GO" id="GO:0006654">
    <property type="term" value="P:phosphatidic acid biosynthetic process"/>
    <property type="evidence" value="ECO:0007669"/>
    <property type="project" value="TreeGrafter"/>
</dbReference>
<reference evidence="7 8" key="1">
    <citation type="submission" date="2016-09" db="EMBL/GenBank/DDBJ databases">
        <title>Acidihalobacter prosperus V6 (DSM14174).</title>
        <authorList>
            <person name="Khaleque H.N."/>
            <person name="Ramsay J.P."/>
            <person name="Murphy R.J.T."/>
            <person name="Kaksonen A.H."/>
            <person name="Boxall N.J."/>
            <person name="Watkin E.L.J."/>
        </authorList>
    </citation>
    <scope>NUCLEOTIDE SEQUENCE [LARGE SCALE GENOMIC DNA]</scope>
    <source>
        <strain evidence="7 8">V6</strain>
    </source>
</reference>
<gene>
    <name evidence="7" type="ORF">BJI67_03775</name>
</gene>
<dbReference type="Proteomes" id="UP000095342">
    <property type="component" value="Chromosome"/>
</dbReference>
<evidence type="ECO:0000256" key="4">
    <source>
        <dbReference type="ARBA" id="ARBA00023098"/>
    </source>
</evidence>
<evidence type="ECO:0000256" key="3">
    <source>
        <dbReference type="ARBA" id="ARBA00022679"/>
    </source>
</evidence>
<protein>
    <recommendedName>
        <fullName evidence="6">Phospholipid/glycerol acyltransferase domain-containing protein</fullName>
    </recommendedName>
</protein>
<dbReference type="SUPFAM" id="SSF69593">
    <property type="entry name" value="Glycerol-3-phosphate (1)-acyltransferase"/>
    <property type="match status" value="1"/>
</dbReference>
<sequence length="267" mass="29280">MRNLRRTYRLLSLLLHAALGVVLTLVFTRARQTTPSPLFDAIACWWRARIGRILGLRLEIRGKPVAGAALWVVNHISWIDIAALGGVAPVSFLSKSEVRGWPIIGWLAARGGTLFIRRGARGGADAAAEEITWHLIRGRRVILFPEATTTRGDLVRPFHPRLFSAAIRANVPVQPIALRYLPPAGFPRQAHHPTVPFVDDDTLPAHAWRVLGEPRIEVEIAFLAPLQSAGVERRALAESAHEAVAGFLNHIASTTRPDGGVVHEVNP</sequence>
<keyword evidence="5" id="KW-0012">Acyltransferase</keyword>
<comment type="pathway">
    <text evidence="1">Lipid metabolism.</text>
</comment>
<dbReference type="PANTHER" id="PTHR10434:SF64">
    <property type="entry name" value="1-ACYL-SN-GLYCEROL-3-PHOSPHATE ACYLTRANSFERASE-RELATED"/>
    <property type="match status" value="1"/>
</dbReference>
<accession>A0A1D8K5R9</accession>
<keyword evidence="8" id="KW-1185">Reference proteome</keyword>